<protein>
    <submittedName>
        <fullName evidence="3">Uncharacterized protein LOC106819892</fullName>
    </submittedName>
</protein>
<sequence length="114" mass="12517">MSHSAQRIFREALSDPALRLRVVSNMSPSLPRKISRKQPPPVAPKPPVTERDDVGGLTPSKLMEAGVVASPGRGSPPPKPARLHDRQDIMHPTNTRKIGRKIRIQLLKGRGEVP</sequence>
<evidence type="ECO:0000256" key="1">
    <source>
        <dbReference type="SAM" id="MobiDB-lite"/>
    </source>
</evidence>
<name>A0ABM1F682_PRICU</name>
<dbReference type="Proteomes" id="UP000695022">
    <property type="component" value="Unplaced"/>
</dbReference>
<keyword evidence="2" id="KW-1185">Reference proteome</keyword>
<proteinExistence type="predicted"/>
<dbReference type="RefSeq" id="XP_014679953.1">
    <property type="nucleotide sequence ID" value="XM_014824467.1"/>
</dbReference>
<accession>A0ABM1F682</accession>
<dbReference type="GeneID" id="106819892"/>
<reference evidence="3" key="1">
    <citation type="submission" date="2025-08" db="UniProtKB">
        <authorList>
            <consortium name="RefSeq"/>
        </authorList>
    </citation>
    <scope>IDENTIFICATION</scope>
</reference>
<feature type="compositionally biased region" description="Pro residues" evidence="1">
    <location>
        <begin position="38"/>
        <end position="47"/>
    </location>
</feature>
<evidence type="ECO:0000313" key="2">
    <source>
        <dbReference type="Proteomes" id="UP000695022"/>
    </source>
</evidence>
<organism evidence="2 3">
    <name type="scientific">Priapulus caudatus</name>
    <name type="common">Priapulid worm</name>
    <dbReference type="NCBI Taxonomy" id="37621"/>
    <lineage>
        <taxon>Eukaryota</taxon>
        <taxon>Metazoa</taxon>
        <taxon>Ecdysozoa</taxon>
        <taxon>Scalidophora</taxon>
        <taxon>Priapulida</taxon>
        <taxon>Priapulimorpha</taxon>
        <taxon>Priapulimorphida</taxon>
        <taxon>Priapulidae</taxon>
        <taxon>Priapulus</taxon>
    </lineage>
</organism>
<evidence type="ECO:0000313" key="3">
    <source>
        <dbReference type="RefSeq" id="XP_014679953.1"/>
    </source>
</evidence>
<feature type="region of interest" description="Disordered" evidence="1">
    <location>
        <begin position="28"/>
        <end position="96"/>
    </location>
</feature>
<gene>
    <name evidence="3" type="primary">LOC106819892</name>
</gene>